<evidence type="ECO:0000313" key="3">
    <source>
        <dbReference type="EMBL" id="QWB29574.1"/>
    </source>
</evidence>
<dbReference type="GeneID" id="88812687"/>
<feature type="region of interest" description="Disordered" evidence="1">
    <location>
        <begin position="313"/>
        <end position="385"/>
    </location>
</feature>
<dbReference type="EMBL" id="CP075897">
    <property type="protein sequence ID" value="QWB29574.1"/>
    <property type="molecule type" value="Genomic_DNA"/>
</dbReference>
<evidence type="ECO:0000313" key="4">
    <source>
        <dbReference type="Proteomes" id="UP000679498"/>
    </source>
</evidence>
<accession>A0ABX8G8J4</accession>
<protein>
    <submittedName>
        <fullName evidence="3">Uncharacterized protein</fullName>
    </submittedName>
</protein>
<proteinExistence type="predicted"/>
<feature type="compositionally biased region" description="Basic and acidic residues" evidence="1">
    <location>
        <begin position="231"/>
        <end position="249"/>
    </location>
</feature>
<evidence type="ECO:0000256" key="2">
    <source>
        <dbReference type="SAM" id="SignalP"/>
    </source>
</evidence>
<feature type="chain" id="PRO_5045973456" evidence="2">
    <location>
        <begin position="26"/>
        <end position="385"/>
    </location>
</feature>
<feature type="region of interest" description="Disordered" evidence="1">
    <location>
        <begin position="231"/>
        <end position="255"/>
    </location>
</feature>
<feature type="signal peptide" evidence="2">
    <location>
        <begin position="1"/>
        <end position="25"/>
    </location>
</feature>
<evidence type="ECO:0000256" key="1">
    <source>
        <dbReference type="SAM" id="MobiDB-lite"/>
    </source>
</evidence>
<dbReference type="RefSeq" id="WP_056063051.1">
    <property type="nucleotide sequence ID" value="NZ_CP075897.1"/>
</dbReference>
<sequence>MTFKKQWITALTISALTVGGASAYAATNDDSSTTTKQAKHGHHFEGMKKHDMTLLLKKLNLTQAEADAAREKGQSIADLAKAKGISFADYKKAELAAAKEQLASLVKSGDLTQSQADDMLKRQTDRFSGVKSYAELKDKLPMGRHGGPGFFNESLIADVLKALGLSQSKFDAANQSLAAYAKAQSIKVADYKKALLAAQTSELNQLVKDGKMTKKQATEIKSRLTEEYKDAKSYDDLPDRGDHSKRGDHGPGGVFGDSTSAILKALGLDEAKFEAAEQSLPEFAEANKIAYADFEKAVLTAQTAAIDQQVKDGKLTDKQAKQIKEHIQSRADEASSYDDLKKGPERDGHGRGHGHGPDGDMGPGAPDQGTDADPNASDTSVDLAI</sequence>
<organism evidence="3 4">
    <name type="scientific">Exiguobacterium acetylicum</name>
    <name type="common">Brevibacterium acetylicum</name>
    <dbReference type="NCBI Taxonomy" id="41170"/>
    <lineage>
        <taxon>Bacteria</taxon>
        <taxon>Bacillati</taxon>
        <taxon>Bacillota</taxon>
        <taxon>Bacilli</taxon>
        <taxon>Bacillales</taxon>
        <taxon>Bacillales Family XII. Incertae Sedis</taxon>
        <taxon>Exiguobacterium</taxon>
    </lineage>
</organism>
<gene>
    <name evidence="3" type="ORF">KKI46_13400</name>
</gene>
<reference evidence="3 4" key="1">
    <citation type="submission" date="2021-05" db="EMBL/GenBank/DDBJ databases">
        <title>Biocontrol using Exiguobacterium acetylicum SI17 against litchi downy blight caused by Peronophythora litchii.</title>
        <authorList>
            <person name="Zheng L."/>
        </authorList>
    </citation>
    <scope>NUCLEOTIDE SEQUENCE [LARGE SCALE GENOMIC DNA]</scope>
    <source>
        <strain evidence="3 4">SI17</strain>
    </source>
</reference>
<feature type="compositionally biased region" description="Polar residues" evidence="1">
    <location>
        <begin position="376"/>
        <end position="385"/>
    </location>
</feature>
<feature type="compositionally biased region" description="Basic and acidic residues" evidence="1">
    <location>
        <begin position="313"/>
        <end position="358"/>
    </location>
</feature>
<keyword evidence="4" id="KW-1185">Reference proteome</keyword>
<name>A0ABX8G8J4_EXIAC</name>
<dbReference type="Proteomes" id="UP000679498">
    <property type="component" value="Chromosome"/>
</dbReference>
<keyword evidence="2" id="KW-0732">Signal</keyword>